<evidence type="ECO:0000313" key="3">
    <source>
        <dbReference type="Proteomes" id="UP000603227"/>
    </source>
</evidence>
<gene>
    <name evidence="2" type="ORF">GCM10017771_88700</name>
</gene>
<evidence type="ECO:0000313" key="2">
    <source>
        <dbReference type="EMBL" id="GHE65093.1"/>
    </source>
</evidence>
<proteinExistence type="predicted"/>
<evidence type="ECO:0000256" key="1">
    <source>
        <dbReference type="SAM" id="MobiDB-lite"/>
    </source>
</evidence>
<name>A0A919DPK2_9ACTN</name>
<sequence length="156" mass="16775">MPRTGWSVQAVPRGLNAPPELPEQGDATPLEPPTADCQESTTADDGSTQAEFRRVRSAVTAVPVGSRREGRSRSFILCGRLRMNGVSVGDGPLFGARAGAARVGQEVHQAESEEQQEEQSADRPLPCSCSVAHTLRHLAVAPPRRLHNRRGASEYP</sequence>
<dbReference type="Proteomes" id="UP000603227">
    <property type="component" value="Unassembled WGS sequence"/>
</dbReference>
<reference evidence="2" key="2">
    <citation type="submission" date="2020-09" db="EMBL/GenBank/DDBJ databases">
        <authorList>
            <person name="Sun Q."/>
            <person name="Zhou Y."/>
        </authorList>
    </citation>
    <scope>NUCLEOTIDE SEQUENCE</scope>
    <source>
        <strain evidence="2">CGMCC 4.7403</strain>
    </source>
</reference>
<protein>
    <submittedName>
        <fullName evidence="2">Uncharacterized protein</fullName>
    </submittedName>
</protein>
<feature type="region of interest" description="Disordered" evidence="1">
    <location>
        <begin position="104"/>
        <end position="125"/>
    </location>
</feature>
<reference evidence="2" key="1">
    <citation type="journal article" date="2014" name="Int. J. Syst. Evol. Microbiol.">
        <title>Complete genome sequence of Corynebacterium casei LMG S-19264T (=DSM 44701T), isolated from a smear-ripened cheese.</title>
        <authorList>
            <consortium name="US DOE Joint Genome Institute (JGI-PGF)"/>
            <person name="Walter F."/>
            <person name="Albersmeier A."/>
            <person name="Kalinowski J."/>
            <person name="Ruckert C."/>
        </authorList>
    </citation>
    <scope>NUCLEOTIDE SEQUENCE</scope>
    <source>
        <strain evidence="2">CGMCC 4.7403</strain>
    </source>
</reference>
<keyword evidence="3" id="KW-1185">Reference proteome</keyword>
<dbReference type="AlphaFoldDB" id="A0A919DPK2"/>
<feature type="region of interest" description="Disordered" evidence="1">
    <location>
        <begin position="1"/>
        <end position="54"/>
    </location>
</feature>
<organism evidence="2 3">
    <name type="scientific">Streptomyces capitiformicae</name>
    <dbReference type="NCBI Taxonomy" id="2014920"/>
    <lineage>
        <taxon>Bacteria</taxon>
        <taxon>Bacillati</taxon>
        <taxon>Actinomycetota</taxon>
        <taxon>Actinomycetes</taxon>
        <taxon>Kitasatosporales</taxon>
        <taxon>Streptomycetaceae</taxon>
        <taxon>Streptomyces</taxon>
    </lineage>
</organism>
<dbReference type="EMBL" id="BNAT01000061">
    <property type="protein sequence ID" value="GHE65093.1"/>
    <property type="molecule type" value="Genomic_DNA"/>
</dbReference>
<feature type="compositionally biased region" description="Polar residues" evidence="1">
    <location>
        <begin position="37"/>
        <end position="50"/>
    </location>
</feature>
<comment type="caution">
    <text evidence="2">The sequence shown here is derived from an EMBL/GenBank/DDBJ whole genome shotgun (WGS) entry which is preliminary data.</text>
</comment>
<accession>A0A919DPK2</accession>